<proteinExistence type="predicted"/>
<evidence type="ECO:0000313" key="2">
    <source>
        <dbReference type="Proteomes" id="UP001642260"/>
    </source>
</evidence>
<keyword evidence="2" id="KW-1185">Reference proteome</keyword>
<organism evidence="1 2">
    <name type="scientific">Eruca vesicaria subsp. sativa</name>
    <name type="common">Garden rocket</name>
    <name type="synonym">Eruca sativa</name>
    <dbReference type="NCBI Taxonomy" id="29727"/>
    <lineage>
        <taxon>Eukaryota</taxon>
        <taxon>Viridiplantae</taxon>
        <taxon>Streptophyta</taxon>
        <taxon>Embryophyta</taxon>
        <taxon>Tracheophyta</taxon>
        <taxon>Spermatophyta</taxon>
        <taxon>Magnoliopsida</taxon>
        <taxon>eudicotyledons</taxon>
        <taxon>Gunneridae</taxon>
        <taxon>Pentapetalae</taxon>
        <taxon>rosids</taxon>
        <taxon>malvids</taxon>
        <taxon>Brassicales</taxon>
        <taxon>Brassicaceae</taxon>
        <taxon>Brassiceae</taxon>
        <taxon>Eruca</taxon>
    </lineage>
</organism>
<name>A0ABC8M077_ERUVS</name>
<evidence type="ECO:0000313" key="1">
    <source>
        <dbReference type="EMBL" id="CAH8389584.1"/>
    </source>
</evidence>
<accession>A0ABC8M077</accession>
<reference evidence="1 2" key="1">
    <citation type="submission" date="2022-03" db="EMBL/GenBank/DDBJ databases">
        <authorList>
            <person name="Macdonald S."/>
            <person name="Ahmed S."/>
            <person name="Newling K."/>
        </authorList>
    </citation>
    <scope>NUCLEOTIDE SEQUENCE [LARGE SCALE GENOMIC DNA]</scope>
</reference>
<comment type="caution">
    <text evidence="1">The sequence shown here is derived from an EMBL/GenBank/DDBJ whole genome shotgun (WGS) entry which is preliminary data.</text>
</comment>
<dbReference type="EMBL" id="CAKOAT010844043">
    <property type="protein sequence ID" value="CAH8389584.1"/>
    <property type="molecule type" value="Genomic_DNA"/>
</dbReference>
<dbReference type="Proteomes" id="UP001642260">
    <property type="component" value="Unassembled WGS sequence"/>
</dbReference>
<gene>
    <name evidence="1" type="ORF">ERUC_LOCUS42067</name>
</gene>
<sequence>MSITLQRLLLESEAFPNASRSVSTGVRPVISSLTASLRFDGALNVDKISKEKAFHEQLYVAEITNNEELNKLPCFIKIIDKSWVQNDAKVAIRRCSGGVGDAAALRQVPDGVRSRTLCKGACEDFNGEVIGCVCFVSEI</sequence>
<protein>
    <submittedName>
        <fullName evidence="1">Uncharacterized protein</fullName>
    </submittedName>
</protein>
<dbReference type="AlphaFoldDB" id="A0ABC8M077"/>